<proteinExistence type="inferred from homology"/>
<evidence type="ECO:0000256" key="6">
    <source>
        <dbReference type="ARBA" id="ARBA00023268"/>
    </source>
</evidence>
<evidence type="ECO:0000256" key="5">
    <source>
        <dbReference type="ARBA" id="ARBA00023136"/>
    </source>
</evidence>
<keyword evidence="9" id="KW-0874">Quinone</keyword>
<keyword evidence="5 9" id="KW-0472">Membrane</keyword>
<name>A0A9D2AQF4_9BACT</name>
<accession>A0A9D2AQF4</accession>
<comment type="similarity">
    <text evidence="9">Belongs to the complex I 49 kDa subunit family.</text>
</comment>
<dbReference type="Gene3D" id="1.10.645.10">
    <property type="entry name" value="Cytochrome-c3 Hydrogenase, chain B"/>
    <property type="match status" value="1"/>
</dbReference>
<organism evidence="12 13">
    <name type="scientific">Candidatus Barnesiella excrementipullorum</name>
    <dbReference type="NCBI Taxonomy" id="2838479"/>
    <lineage>
        <taxon>Bacteria</taxon>
        <taxon>Pseudomonadati</taxon>
        <taxon>Bacteroidota</taxon>
        <taxon>Bacteroidia</taxon>
        <taxon>Bacteroidales</taxon>
        <taxon>Barnesiellaceae</taxon>
        <taxon>Barnesiella</taxon>
    </lineage>
</organism>
<dbReference type="PANTHER" id="PTHR11993">
    <property type="entry name" value="NADH-UBIQUINONE OXIDOREDUCTASE 49 KDA SUBUNIT"/>
    <property type="match status" value="1"/>
</dbReference>
<dbReference type="InterPro" id="IPR029014">
    <property type="entry name" value="NiFe-Hase_large"/>
</dbReference>
<keyword evidence="3 9" id="KW-1003">Cell membrane</keyword>
<gene>
    <name evidence="9" type="primary">nuoD</name>
    <name evidence="12" type="ORF">H9982_03425</name>
</gene>
<feature type="domain" description="NADH-quinone oxidoreductase subunit D" evidence="11">
    <location>
        <begin position="297"/>
        <end position="463"/>
    </location>
</feature>
<evidence type="ECO:0000259" key="11">
    <source>
        <dbReference type="Pfam" id="PF00346"/>
    </source>
</evidence>
<evidence type="ECO:0000256" key="8">
    <source>
        <dbReference type="ARBA" id="ARBA00047712"/>
    </source>
</evidence>
<comment type="subunit">
    <text evidence="9">NDH-1 is composed of 14 different subunits. Subunits NuoB, C, D, E, F, and G constitute the peripheral sector of the complex.</text>
</comment>
<dbReference type="AlphaFoldDB" id="A0A9D2AQF4"/>
<comment type="caution">
    <text evidence="12">The sequence shown here is derived from an EMBL/GenBank/DDBJ whole genome shotgun (WGS) entry which is preliminary data.</text>
</comment>
<dbReference type="Pfam" id="PF00346">
    <property type="entry name" value="Complex1_49kDa"/>
    <property type="match status" value="2"/>
</dbReference>
<dbReference type="InterPro" id="IPR001135">
    <property type="entry name" value="NADH_Q_OxRdtase_suD"/>
</dbReference>
<comment type="function">
    <text evidence="9">NDH-1 shuttles electrons from NADH, via FMN and iron-sulfur (Fe-S) centers, to quinones in the respiratory chain. The immediate electron acceptor for the enzyme in this species is believed to be a menaquinone. Couples the redox reaction to proton translocation (for every two electrons transferred, four hydrogen ions are translocated across the cytoplasmic membrane), and thus conserves the redox energy in a proton gradient.</text>
</comment>
<sequence>MATIQEKISALVPEATFSESGQLYVTVPDAQWHKLAKALHDDKESPYDYLIAIVGADWGETLGCVYYLESTSTAQRLAVIVQTADREKPMLHSVCDLWQSANLYEREVYDFYGIVFINHPDMRRLFLRKDWVGYPLRKDYNADPALNPIRLENEESYDTSYSVVEKEDGTLEEQRPVIFTPEQYVVNIGPQHPATHGVLRLRTSLDGEIVTKIDPYCGYIHRGIEKLCESLTYPQTLHFTDRLDYLSAMQNRHALCLCIEDALQIEVPERVKYIRTIMDELMRISSHLLFWATFCMDLGGTTAFFYGFRDREMILDILEETTGARMSFNYNTIGGVMADLHPDFQRKVKEFCRYMPGSLKEYHELFTGNVIAQQRMKGVGVVSREKAISHALTGPSGRASGWACDVRKRMPYGVYDKVEFNEVLRTEGDVFARYMVRLDEILESIKIIEQLIDNIPEGDYALKMKPIIKLPEGRYFRQVEASRGAFGVYIESRGEKYPYRLKFNTPGLMLVGSLDELTRGGKIADLIAIGGSLDYVVPDIDR</sequence>
<evidence type="ECO:0000256" key="2">
    <source>
        <dbReference type="ARBA" id="ARBA00010019"/>
    </source>
</evidence>
<evidence type="ECO:0000256" key="4">
    <source>
        <dbReference type="ARBA" id="ARBA00023027"/>
    </source>
</evidence>
<comment type="similarity">
    <text evidence="2">In the C-terminal section; belongs to the complex I 49 kDa subunit family.</text>
</comment>
<evidence type="ECO:0000256" key="7">
    <source>
        <dbReference type="ARBA" id="ARBA00038617"/>
    </source>
</evidence>
<evidence type="ECO:0000313" key="13">
    <source>
        <dbReference type="Proteomes" id="UP000824246"/>
    </source>
</evidence>
<keyword evidence="4 9" id="KW-0520">NAD</keyword>
<evidence type="ECO:0000256" key="9">
    <source>
        <dbReference type="HAMAP-Rule" id="MF_01358"/>
    </source>
</evidence>
<dbReference type="InterPro" id="IPR001268">
    <property type="entry name" value="NADH_UbQ_OxRdtase_30kDa_su"/>
</dbReference>
<keyword evidence="6" id="KW-0511">Multifunctional enzyme</keyword>
<comment type="subcellular location">
    <subcellularLocation>
        <location evidence="1">Cell inner membrane</location>
        <topology evidence="1">Peripheral membrane protein</topology>
    </subcellularLocation>
    <subcellularLocation>
        <location evidence="9">Cell membrane</location>
        <topology evidence="9">Peripheral membrane protein</topology>
        <orientation evidence="9">Cytoplasmic side</orientation>
    </subcellularLocation>
</comment>
<dbReference type="InterPro" id="IPR022885">
    <property type="entry name" value="NDH1_su_D/H"/>
</dbReference>
<dbReference type="SUPFAM" id="SSF143243">
    <property type="entry name" value="Nqo5-like"/>
    <property type="match status" value="1"/>
</dbReference>
<dbReference type="GO" id="GO:0005886">
    <property type="term" value="C:plasma membrane"/>
    <property type="evidence" value="ECO:0007669"/>
    <property type="project" value="UniProtKB-SubCell"/>
</dbReference>
<evidence type="ECO:0000259" key="10">
    <source>
        <dbReference type="Pfam" id="PF00329"/>
    </source>
</evidence>
<dbReference type="GO" id="GO:0051287">
    <property type="term" value="F:NAD binding"/>
    <property type="evidence" value="ECO:0007669"/>
    <property type="project" value="InterPro"/>
</dbReference>
<feature type="domain" description="NADH:ubiquinone oxidoreductase 30kDa subunit" evidence="10">
    <location>
        <begin position="25"/>
        <end position="143"/>
    </location>
</feature>
<dbReference type="EC" id="7.1.1.-" evidence="9"/>
<dbReference type="SUPFAM" id="SSF56762">
    <property type="entry name" value="HydB/Nqo4-like"/>
    <property type="match status" value="1"/>
</dbReference>
<keyword evidence="9" id="KW-0813">Transport</keyword>
<dbReference type="GO" id="GO:0050136">
    <property type="term" value="F:NADH dehydrogenase (quinone) (non-electrogenic) activity"/>
    <property type="evidence" value="ECO:0007669"/>
    <property type="project" value="UniProtKB-UniRule"/>
</dbReference>
<feature type="domain" description="NADH-quinone oxidoreductase subunit D" evidence="11">
    <location>
        <begin position="468"/>
        <end position="542"/>
    </location>
</feature>
<dbReference type="GO" id="GO:0008137">
    <property type="term" value="F:NADH dehydrogenase (ubiquinone) activity"/>
    <property type="evidence" value="ECO:0007669"/>
    <property type="project" value="InterPro"/>
</dbReference>
<dbReference type="PANTHER" id="PTHR11993:SF10">
    <property type="entry name" value="NADH DEHYDROGENASE [UBIQUINONE] IRON-SULFUR PROTEIN 2, MITOCHONDRIAL"/>
    <property type="match status" value="1"/>
</dbReference>
<keyword evidence="12" id="KW-0560">Oxidoreductase</keyword>
<keyword evidence="9" id="KW-1278">Translocase</keyword>
<comment type="subunit">
    <text evidence="7">NDH-1 is composed of 13 different subunits. Subunits NuoB, CD, E, F, and G constitute the peripheral sector of the complex.</text>
</comment>
<dbReference type="Proteomes" id="UP000824246">
    <property type="component" value="Unassembled WGS sequence"/>
</dbReference>
<reference evidence="12" key="1">
    <citation type="journal article" date="2021" name="PeerJ">
        <title>Extensive microbial diversity within the chicken gut microbiome revealed by metagenomics and culture.</title>
        <authorList>
            <person name="Gilroy R."/>
            <person name="Ravi A."/>
            <person name="Getino M."/>
            <person name="Pursley I."/>
            <person name="Horton D.L."/>
            <person name="Alikhan N.F."/>
            <person name="Baker D."/>
            <person name="Gharbi K."/>
            <person name="Hall N."/>
            <person name="Watson M."/>
            <person name="Adriaenssens E.M."/>
            <person name="Foster-Nyarko E."/>
            <person name="Jarju S."/>
            <person name="Secka A."/>
            <person name="Antonio M."/>
            <person name="Oren A."/>
            <person name="Chaudhuri R.R."/>
            <person name="La Ragione R."/>
            <person name="Hildebrand F."/>
            <person name="Pallen M.J."/>
        </authorList>
    </citation>
    <scope>NUCLEOTIDE SEQUENCE</scope>
    <source>
        <strain evidence="12">ChiHjej12B11-16260</strain>
    </source>
</reference>
<protein>
    <recommendedName>
        <fullName evidence="9">NADH-quinone oxidoreductase subunit D</fullName>
        <ecNumber evidence="9">7.1.1.-</ecNumber>
    </recommendedName>
    <alternativeName>
        <fullName evidence="9">NADH dehydrogenase I subunit D</fullName>
    </alternativeName>
    <alternativeName>
        <fullName evidence="9">NDH-1 subunit D</fullName>
    </alternativeName>
</protein>
<dbReference type="Gene3D" id="3.30.460.80">
    <property type="entry name" value="NADH:ubiquinone oxidoreductase, 30kDa subunit"/>
    <property type="match status" value="1"/>
</dbReference>
<dbReference type="GO" id="GO:0048038">
    <property type="term" value="F:quinone binding"/>
    <property type="evidence" value="ECO:0007669"/>
    <property type="project" value="UniProtKB-KW"/>
</dbReference>
<dbReference type="Pfam" id="PF00329">
    <property type="entry name" value="Complex1_30kDa"/>
    <property type="match status" value="1"/>
</dbReference>
<evidence type="ECO:0000313" key="12">
    <source>
        <dbReference type="EMBL" id="HIX45251.1"/>
    </source>
</evidence>
<dbReference type="EMBL" id="DXFB01000091">
    <property type="protein sequence ID" value="HIX45251.1"/>
    <property type="molecule type" value="Genomic_DNA"/>
</dbReference>
<reference evidence="12" key="2">
    <citation type="submission" date="2021-04" db="EMBL/GenBank/DDBJ databases">
        <authorList>
            <person name="Gilroy R."/>
        </authorList>
    </citation>
    <scope>NUCLEOTIDE SEQUENCE</scope>
    <source>
        <strain evidence="12">ChiHjej12B11-16260</strain>
    </source>
</reference>
<dbReference type="InterPro" id="IPR037232">
    <property type="entry name" value="NADH_quin_OxRdtase_su_C/D-like"/>
</dbReference>
<evidence type="ECO:0000256" key="3">
    <source>
        <dbReference type="ARBA" id="ARBA00022475"/>
    </source>
</evidence>
<comment type="catalytic activity">
    <reaction evidence="8 9">
        <text>a quinone + NADH + 5 H(+)(in) = a quinol + NAD(+) + 4 H(+)(out)</text>
        <dbReference type="Rhea" id="RHEA:57888"/>
        <dbReference type="ChEBI" id="CHEBI:15378"/>
        <dbReference type="ChEBI" id="CHEBI:24646"/>
        <dbReference type="ChEBI" id="CHEBI:57540"/>
        <dbReference type="ChEBI" id="CHEBI:57945"/>
        <dbReference type="ChEBI" id="CHEBI:132124"/>
    </reaction>
</comment>
<dbReference type="HAMAP" id="MF_01358">
    <property type="entry name" value="NDH1_NuoD"/>
    <property type="match status" value="1"/>
</dbReference>
<evidence type="ECO:0000256" key="1">
    <source>
        <dbReference type="ARBA" id="ARBA00004417"/>
    </source>
</evidence>